<organism evidence="1 2">
    <name type="scientific">Aspergillus pseudocaelatus</name>
    <dbReference type="NCBI Taxonomy" id="1825620"/>
    <lineage>
        <taxon>Eukaryota</taxon>
        <taxon>Fungi</taxon>
        <taxon>Dikarya</taxon>
        <taxon>Ascomycota</taxon>
        <taxon>Pezizomycotina</taxon>
        <taxon>Eurotiomycetes</taxon>
        <taxon>Eurotiomycetidae</taxon>
        <taxon>Eurotiales</taxon>
        <taxon>Aspergillaceae</taxon>
        <taxon>Aspergillus</taxon>
        <taxon>Aspergillus subgen. Circumdati</taxon>
    </lineage>
</organism>
<accession>A0ABQ6X3R4</accession>
<evidence type="ECO:0008006" key="3">
    <source>
        <dbReference type="Google" id="ProtNLM"/>
    </source>
</evidence>
<evidence type="ECO:0000313" key="1">
    <source>
        <dbReference type="EMBL" id="KAE8422776.1"/>
    </source>
</evidence>
<protein>
    <recommendedName>
        <fullName evidence="3">Peptidase A1 domain-containing protein</fullName>
    </recommendedName>
</protein>
<proteinExistence type="predicted"/>
<keyword evidence="2" id="KW-1185">Reference proteome</keyword>
<gene>
    <name evidence="1" type="ORF">BDV36DRAFT_290947</name>
</gene>
<dbReference type="InterPro" id="IPR021109">
    <property type="entry name" value="Peptidase_aspartic_dom_sf"/>
</dbReference>
<dbReference type="EMBL" id="ML735692">
    <property type="protein sequence ID" value="KAE8422776.1"/>
    <property type="molecule type" value="Genomic_DNA"/>
</dbReference>
<reference evidence="1 2" key="1">
    <citation type="submission" date="2019-04" db="EMBL/GenBank/DDBJ databases">
        <authorList>
            <consortium name="DOE Joint Genome Institute"/>
            <person name="Mondo S."/>
            <person name="Kjaerbolling I."/>
            <person name="Vesth T."/>
            <person name="Frisvad J.C."/>
            <person name="Nybo J.L."/>
            <person name="Theobald S."/>
            <person name="Kildgaard S."/>
            <person name="Isbrandt T."/>
            <person name="Kuo A."/>
            <person name="Sato A."/>
            <person name="Lyhne E.K."/>
            <person name="Kogle M.E."/>
            <person name="Wiebenga A."/>
            <person name="Kun R.S."/>
            <person name="Lubbers R.J."/>
            <person name="Makela M.R."/>
            <person name="Barry K."/>
            <person name="Chovatia M."/>
            <person name="Clum A."/>
            <person name="Daum C."/>
            <person name="Haridas S."/>
            <person name="He G."/>
            <person name="LaButti K."/>
            <person name="Lipzen A."/>
            <person name="Riley R."/>
            <person name="Salamov A."/>
            <person name="Simmons B.A."/>
            <person name="Magnuson J.K."/>
            <person name="Henrissat B."/>
            <person name="Mortensen U.H."/>
            <person name="Larsen T.O."/>
            <person name="Devries R.P."/>
            <person name="Grigoriev I.V."/>
            <person name="Machida M."/>
            <person name="Baker S.E."/>
            <person name="Andersen M.R."/>
            <person name="Cantor M.N."/>
            <person name="Hua S.X."/>
        </authorList>
    </citation>
    <scope>NUCLEOTIDE SEQUENCE [LARGE SCALE GENOMIC DNA]</scope>
    <source>
        <strain evidence="1 2">CBS 117616</strain>
    </source>
</reference>
<sequence length="284" mass="31561">MANRSIETTFVPSYVHEHDDIRLYSYGVHIGSVPLGIPESLVLGGYDKNRVLGDVSTQSYSSGDLPIDLLDLKIGVVSGDSPWTVTVFASGANPYIYLPHITCEDIAAELPITDHPEYGLYFWNTEAKRYSDIVSAPTYLGFTFSKNGLNNAYITINVPFSLLNLTLEAPLAVFVGVNWGPHQGSWFLAYAPGRNIPGTTTVVTINPSDSTKQEQRIFYGSRNQYCRRSSSSSNLRDLLHCLAVAAGRRQPTLVAVQRKGRDQEQPKRVYEMDNSERSQVYELS</sequence>
<dbReference type="SUPFAM" id="SSF50630">
    <property type="entry name" value="Acid proteases"/>
    <property type="match status" value="1"/>
</dbReference>
<evidence type="ECO:0000313" key="2">
    <source>
        <dbReference type="Proteomes" id="UP000325395"/>
    </source>
</evidence>
<name>A0ABQ6X3R4_9EURO</name>
<dbReference type="Proteomes" id="UP000325395">
    <property type="component" value="Unassembled WGS sequence"/>
</dbReference>